<evidence type="ECO:0000256" key="4">
    <source>
        <dbReference type="ARBA" id="ARBA00004991"/>
    </source>
</evidence>
<dbReference type="InterPro" id="IPR015424">
    <property type="entry name" value="PyrdxlP-dep_Trfase"/>
</dbReference>
<evidence type="ECO:0000256" key="17">
    <source>
        <dbReference type="RuleBase" id="RU000382"/>
    </source>
</evidence>
<comment type="subcellular location">
    <subcellularLocation>
        <location evidence="2">Endoplasmic reticulum membrane</location>
        <topology evidence="2">Single-pass membrane protein</topology>
    </subcellularLocation>
</comment>
<feature type="modified residue" description="N6-(pyridoxal phosphate)lysine" evidence="16">
    <location>
        <position position="344"/>
    </location>
</feature>
<organism evidence="18 19">
    <name type="scientific">Paraglomus brasilianum</name>
    <dbReference type="NCBI Taxonomy" id="144538"/>
    <lineage>
        <taxon>Eukaryota</taxon>
        <taxon>Fungi</taxon>
        <taxon>Fungi incertae sedis</taxon>
        <taxon>Mucoromycota</taxon>
        <taxon>Glomeromycotina</taxon>
        <taxon>Glomeromycetes</taxon>
        <taxon>Paraglomerales</taxon>
        <taxon>Paraglomeraceae</taxon>
        <taxon>Paraglomus</taxon>
    </lineage>
</organism>
<dbReference type="InterPro" id="IPR050477">
    <property type="entry name" value="GrpII_AminoAcid_Decarb"/>
</dbReference>
<evidence type="ECO:0000256" key="13">
    <source>
        <dbReference type="ARBA" id="ARBA00038302"/>
    </source>
</evidence>
<dbReference type="Gene3D" id="3.90.1150.10">
    <property type="entry name" value="Aspartate Aminotransferase, domain 1"/>
    <property type="match status" value="1"/>
</dbReference>
<dbReference type="EMBL" id="CAJVPI010000028">
    <property type="protein sequence ID" value="CAG8460576.1"/>
    <property type="molecule type" value="Genomic_DNA"/>
</dbReference>
<evidence type="ECO:0000256" key="5">
    <source>
        <dbReference type="ARBA" id="ARBA00022692"/>
    </source>
</evidence>
<keyword evidence="10" id="KW-0443">Lipid metabolism</keyword>
<dbReference type="OrthoDB" id="10254570at2759"/>
<keyword evidence="6" id="KW-0256">Endoplasmic reticulum</keyword>
<dbReference type="GO" id="GO:0030149">
    <property type="term" value="P:sphingolipid catabolic process"/>
    <property type="evidence" value="ECO:0007669"/>
    <property type="project" value="TreeGrafter"/>
</dbReference>
<proteinExistence type="inferred from homology"/>
<dbReference type="InterPro" id="IPR015421">
    <property type="entry name" value="PyrdxlP-dep_Trfase_major"/>
</dbReference>
<evidence type="ECO:0000256" key="8">
    <source>
        <dbReference type="ARBA" id="ARBA00022919"/>
    </source>
</evidence>
<dbReference type="Gene3D" id="3.40.640.10">
    <property type="entry name" value="Type I PLP-dependent aspartate aminotransferase-like (Major domain)"/>
    <property type="match status" value="1"/>
</dbReference>
<dbReference type="GO" id="GO:0019752">
    <property type="term" value="P:carboxylic acid metabolic process"/>
    <property type="evidence" value="ECO:0007669"/>
    <property type="project" value="InterPro"/>
</dbReference>
<dbReference type="EC" id="4.1.2.27" evidence="14"/>
<evidence type="ECO:0000313" key="18">
    <source>
        <dbReference type="EMBL" id="CAG8460576.1"/>
    </source>
</evidence>
<evidence type="ECO:0000256" key="1">
    <source>
        <dbReference type="ARBA" id="ARBA00001933"/>
    </source>
</evidence>
<dbReference type="Pfam" id="PF00282">
    <property type="entry name" value="Pyridoxal_deC"/>
    <property type="match status" value="1"/>
</dbReference>
<reference evidence="18" key="1">
    <citation type="submission" date="2021-06" db="EMBL/GenBank/DDBJ databases">
        <authorList>
            <person name="Kallberg Y."/>
            <person name="Tangrot J."/>
            <person name="Rosling A."/>
        </authorList>
    </citation>
    <scope>NUCLEOTIDE SEQUENCE</scope>
    <source>
        <strain evidence="18">BR232B</strain>
    </source>
</reference>
<evidence type="ECO:0000256" key="2">
    <source>
        <dbReference type="ARBA" id="ARBA00004389"/>
    </source>
</evidence>
<comment type="cofactor">
    <cofactor evidence="1 16 17">
        <name>pyridoxal 5'-phosphate</name>
        <dbReference type="ChEBI" id="CHEBI:597326"/>
    </cofactor>
</comment>
<evidence type="ECO:0000313" key="19">
    <source>
        <dbReference type="Proteomes" id="UP000789739"/>
    </source>
</evidence>
<evidence type="ECO:0000256" key="7">
    <source>
        <dbReference type="ARBA" id="ARBA00022898"/>
    </source>
</evidence>
<keyword evidence="19" id="KW-1185">Reference proteome</keyword>
<dbReference type="InterPro" id="IPR002129">
    <property type="entry name" value="PyrdxlP-dep_de-COase"/>
</dbReference>
<evidence type="ECO:0000256" key="11">
    <source>
        <dbReference type="ARBA" id="ARBA00023136"/>
    </source>
</evidence>
<dbReference type="PANTHER" id="PTHR42735">
    <property type="match status" value="1"/>
</dbReference>
<dbReference type="GO" id="GO:0005789">
    <property type="term" value="C:endoplasmic reticulum membrane"/>
    <property type="evidence" value="ECO:0007669"/>
    <property type="project" value="UniProtKB-SubCell"/>
</dbReference>
<dbReference type="PANTHER" id="PTHR42735:SF6">
    <property type="entry name" value="SPHINGOSINE-1-PHOSPHATE LYASE 1"/>
    <property type="match status" value="1"/>
</dbReference>
<keyword evidence="8" id="KW-0746">Sphingolipid metabolism</keyword>
<dbReference type="Proteomes" id="UP000789739">
    <property type="component" value="Unassembled WGS sequence"/>
</dbReference>
<keyword evidence="12 17" id="KW-0456">Lyase</keyword>
<comment type="pathway">
    <text evidence="4">Sphingolipid metabolism.</text>
</comment>
<comment type="caution">
    <text evidence="18">The sequence shown here is derived from an EMBL/GenBank/DDBJ whole genome shotgun (WGS) entry which is preliminary data.</text>
</comment>
<evidence type="ECO:0000256" key="3">
    <source>
        <dbReference type="ARBA" id="ARBA00004760"/>
    </source>
</evidence>
<keyword evidence="9" id="KW-1133">Transmembrane helix</keyword>
<keyword evidence="5" id="KW-0812">Transmembrane</keyword>
<keyword evidence="11" id="KW-0472">Membrane</keyword>
<dbReference type="FunFam" id="6.10.140.2150:FF:000001">
    <property type="entry name" value="Sphingosine-1-phosphate lyase 1"/>
    <property type="match status" value="1"/>
</dbReference>
<name>A0A9N8YZH9_9GLOM</name>
<dbReference type="SUPFAM" id="SSF53383">
    <property type="entry name" value="PLP-dependent transferases"/>
    <property type="match status" value="1"/>
</dbReference>
<evidence type="ECO:0000256" key="12">
    <source>
        <dbReference type="ARBA" id="ARBA00023239"/>
    </source>
</evidence>
<dbReference type="GO" id="GO:0030170">
    <property type="term" value="F:pyridoxal phosphate binding"/>
    <property type="evidence" value="ECO:0007669"/>
    <property type="project" value="InterPro"/>
</dbReference>
<keyword evidence="7 16" id="KW-0663">Pyridoxal phosphate</keyword>
<evidence type="ECO:0000256" key="6">
    <source>
        <dbReference type="ARBA" id="ARBA00022824"/>
    </source>
</evidence>
<evidence type="ECO:0000256" key="16">
    <source>
        <dbReference type="PIRSR" id="PIRSR602129-50"/>
    </source>
</evidence>
<accession>A0A9N8YZH9</accession>
<evidence type="ECO:0000256" key="10">
    <source>
        <dbReference type="ARBA" id="ARBA00023098"/>
    </source>
</evidence>
<dbReference type="FunFam" id="3.40.640.10:FF:000020">
    <property type="entry name" value="sphingosine-1-phosphate lyase 1"/>
    <property type="match status" value="1"/>
</dbReference>
<protein>
    <recommendedName>
        <fullName evidence="14">sphinganine-1-phosphate aldolase</fullName>
        <ecNumber evidence="14">4.1.2.27</ecNumber>
    </recommendedName>
    <alternativeName>
        <fullName evidence="15">Sphingosine-1-phosphate aldolase</fullName>
    </alternativeName>
</protein>
<dbReference type="AlphaFoldDB" id="A0A9N8YZH9"/>
<gene>
    <name evidence="18" type="ORF">PBRASI_LOCUS556</name>
</gene>
<evidence type="ECO:0000256" key="9">
    <source>
        <dbReference type="ARBA" id="ARBA00022989"/>
    </source>
</evidence>
<comment type="pathway">
    <text evidence="3">Lipid metabolism; sphingolipid metabolism.</text>
</comment>
<dbReference type="Gene3D" id="6.10.140.2150">
    <property type="match status" value="1"/>
</dbReference>
<dbReference type="GO" id="GO:0008117">
    <property type="term" value="F:sphinganine-1-phosphate aldolase activity"/>
    <property type="evidence" value="ECO:0007669"/>
    <property type="project" value="UniProtKB-EC"/>
</dbReference>
<evidence type="ECO:0000256" key="14">
    <source>
        <dbReference type="ARBA" id="ARBA00038965"/>
    </source>
</evidence>
<dbReference type="InterPro" id="IPR015422">
    <property type="entry name" value="PyrdxlP-dep_Trfase_small"/>
</dbReference>
<evidence type="ECO:0000256" key="15">
    <source>
        <dbReference type="ARBA" id="ARBA00042568"/>
    </source>
</evidence>
<comment type="similarity">
    <text evidence="13">Belongs to the group II decarboxylase family. Sphingosine-1-phosphate lyase subfamily.</text>
</comment>
<sequence>MPLENTSMNIFSSYLNSPRIATLKNIIFILFVYSYVSRIINKLAVQGVRRTLWDGYRLIGGMIFRAISKAPGASRKIQAEMDKAIKYIEEKVAPNKPGEPRYLALPDTGLDETKLKQELIRYQAMGNINWEEGRASGAVYHGGRDFSQLTSEASAMFSVTNPLHPDIFPGVRKMDAEVVSMVLNVYHAPKGAGGTTTSGGTESIFMACKAYRDWAKAVKGISEPEMVVPVTIHAAFDKAASYLGIKMVHTPIDPVTCKADIKAIRNAINRNTIMIAGSAPNFPHGIIDTIPTLGRIAKQRDIGLHVDCCLGSFLVPFLEEAGYPSEPFDFRVDGVTSISCDTHKYGFAPKGSSVIMYRTKALRKYQYFFAPEWTGGIYASPSMAGSRPGSLIAGCWTAMMKMGRTGYVDATKSIVGCAKKIEAGIHQMPQLFVYGKPLVSIVAFGSRTLNVYTLGDVLTEKGWSLNVLQNPPGIHIACTLLTVPHADKFLEDLKDAISVVEQKQRNGEKAKDTAAIYGMAATLPDTKLVNDVAASFLDALYNA</sequence>